<proteinExistence type="predicted"/>
<dbReference type="AlphaFoldDB" id="A0A4U7JKP2"/>
<dbReference type="RefSeq" id="WP_137697124.1">
    <property type="nucleotide sequence ID" value="NZ_CP061336.1"/>
</dbReference>
<protein>
    <submittedName>
        <fullName evidence="1">FeoB-associated Cys-rich membrane protein</fullName>
    </submittedName>
</protein>
<gene>
    <name evidence="1" type="ORF">EHE19_000415</name>
</gene>
<name>A0A4U7JKP2_9FIRM</name>
<reference evidence="1 2" key="1">
    <citation type="submission" date="2020-09" db="EMBL/GenBank/DDBJ databases">
        <title>Characterization and genome sequencing of Ruminiclostridium sp. nov. MA18.</title>
        <authorList>
            <person name="Rettenmaier R."/>
            <person name="Kowollik M.-L."/>
            <person name="Liebl W."/>
            <person name="Zverlov V."/>
        </authorList>
    </citation>
    <scope>NUCLEOTIDE SEQUENCE [LARGE SCALE GENOMIC DNA]</scope>
    <source>
        <strain evidence="1 2">MA18</strain>
    </source>
</reference>
<evidence type="ECO:0000313" key="2">
    <source>
        <dbReference type="Proteomes" id="UP000306409"/>
    </source>
</evidence>
<dbReference type="KEGG" id="rher:EHE19_000415"/>
<organism evidence="1 2">
    <name type="scientific">Ruminiclostridium herbifermentans</name>
    <dbReference type="NCBI Taxonomy" id="2488810"/>
    <lineage>
        <taxon>Bacteria</taxon>
        <taxon>Bacillati</taxon>
        <taxon>Bacillota</taxon>
        <taxon>Clostridia</taxon>
        <taxon>Eubacteriales</taxon>
        <taxon>Oscillospiraceae</taxon>
        <taxon>Ruminiclostridium</taxon>
    </lineage>
</organism>
<evidence type="ECO:0000313" key="1">
    <source>
        <dbReference type="EMBL" id="QNU67058.1"/>
    </source>
</evidence>
<dbReference type="EMBL" id="CP061336">
    <property type="protein sequence ID" value="QNU67058.1"/>
    <property type="molecule type" value="Genomic_DNA"/>
</dbReference>
<sequence length="57" mass="5915">MLAFLKENLATIIISAVILTAVVLIIIKMRKDKKAGKSCSGCGSGCGSCPSSSMCHK</sequence>
<keyword evidence="2" id="KW-1185">Reference proteome</keyword>
<dbReference type="Proteomes" id="UP000306409">
    <property type="component" value="Chromosome"/>
</dbReference>
<accession>A0A4U7JKP2</accession>
<dbReference type="Pfam" id="PF12669">
    <property type="entry name" value="FeoB_associated"/>
    <property type="match status" value="1"/>
</dbReference>